<dbReference type="CDD" id="cd06423">
    <property type="entry name" value="CESA_like"/>
    <property type="match status" value="1"/>
</dbReference>
<evidence type="ECO:0000259" key="5">
    <source>
        <dbReference type="Pfam" id="PF13632"/>
    </source>
</evidence>
<keyword evidence="4" id="KW-0472">Membrane</keyword>
<evidence type="ECO:0000313" key="7">
    <source>
        <dbReference type="Proteomes" id="UP000539111"/>
    </source>
</evidence>
<dbReference type="AlphaFoldDB" id="A0A7Z0D5A6"/>
<dbReference type="InterPro" id="IPR029044">
    <property type="entry name" value="Nucleotide-diphossugar_trans"/>
</dbReference>
<evidence type="ECO:0000313" key="6">
    <source>
        <dbReference type="EMBL" id="NYI69164.1"/>
    </source>
</evidence>
<dbReference type="RefSeq" id="WP_179429428.1">
    <property type="nucleotide sequence ID" value="NZ_JACBZP010000001.1"/>
</dbReference>
<feature type="domain" description="Glycosyltransferase 2-like" evidence="5">
    <location>
        <begin position="93"/>
        <end position="302"/>
    </location>
</feature>
<gene>
    <name evidence="6" type="ORF">BJY26_003470</name>
</gene>
<dbReference type="GO" id="GO:0016757">
    <property type="term" value="F:glycosyltransferase activity"/>
    <property type="evidence" value="ECO:0007669"/>
    <property type="project" value="UniProtKB-KW"/>
</dbReference>
<evidence type="ECO:0000256" key="4">
    <source>
        <dbReference type="SAM" id="Phobius"/>
    </source>
</evidence>
<keyword evidence="7" id="KW-1185">Reference proteome</keyword>
<keyword evidence="4" id="KW-0812">Transmembrane</keyword>
<keyword evidence="2" id="KW-0328">Glycosyltransferase</keyword>
<proteinExistence type="inferred from homology"/>
<accession>A0A7Z0D5A6</accession>
<dbReference type="Pfam" id="PF13632">
    <property type="entry name" value="Glyco_trans_2_3"/>
    <property type="match status" value="1"/>
</dbReference>
<evidence type="ECO:0000256" key="3">
    <source>
        <dbReference type="ARBA" id="ARBA00022679"/>
    </source>
</evidence>
<dbReference type="Proteomes" id="UP000539111">
    <property type="component" value="Unassembled WGS sequence"/>
</dbReference>
<dbReference type="Gene3D" id="3.90.550.10">
    <property type="entry name" value="Spore Coat Polysaccharide Biosynthesis Protein SpsA, Chain A"/>
    <property type="match status" value="1"/>
</dbReference>
<comment type="similarity">
    <text evidence="1">Belongs to the glycosyltransferase 2 family.</text>
</comment>
<dbReference type="EMBL" id="JACBZP010000001">
    <property type="protein sequence ID" value="NYI69164.1"/>
    <property type="molecule type" value="Genomic_DNA"/>
</dbReference>
<keyword evidence="3 6" id="KW-0808">Transferase</keyword>
<protein>
    <submittedName>
        <fullName evidence="6">Cellulose synthase/poly-beta-1,6-N-acetylglucosamine synthase-like glycosyltransferase</fullName>
    </submittedName>
</protein>
<comment type="caution">
    <text evidence="6">The sequence shown here is derived from an EMBL/GenBank/DDBJ whole genome shotgun (WGS) entry which is preliminary data.</text>
</comment>
<organism evidence="6 7">
    <name type="scientific">Spelaeicoccus albus</name>
    <dbReference type="NCBI Taxonomy" id="1280376"/>
    <lineage>
        <taxon>Bacteria</taxon>
        <taxon>Bacillati</taxon>
        <taxon>Actinomycetota</taxon>
        <taxon>Actinomycetes</taxon>
        <taxon>Micrococcales</taxon>
        <taxon>Brevibacteriaceae</taxon>
        <taxon>Spelaeicoccus</taxon>
    </lineage>
</organism>
<feature type="transmembrane region" description="Helical" evidence="4">
    <location>
        <begin position="264"/>
        <end position="282"/>
    </location>
</feature>
<name>A0A7Z0D5A6_9MICO</name>
<evidence type="ECO:0000256" key="1">
    <source>
        <dbReference type="ARBA" id="ARBA00006739"/>
    </source>
</evidence>
<evidence type="ECO:0000256" key="2">
    <source>
        <dbReference type="ARBA" id="ARBA00022676"/>
    </source>
</evidence>
<dbReference type="SUPFAM" id="SSF53448">
    <property type="entry name" value="Nucleotide-diphospho-sugar transferases"/>
    <property type="match status" value="1"/>
</dbReference>
<dbReference type="InterPro" id="IPR001173">
    <property type="entry name" value="Glyco_trans_2-like"/>
</dbReference>
<dbReference type="PANTHER" id="PTHR43630:SF1">
    <property type="entry name" value="POLY-BETA-1,6-N-ACETYL-D-GLUCOSAMINE SYNTHASE"/>
    <property type="match status" value="1"/>
</dbReference>
<reference evidence="6 7" key="1">
    <citation type="submission" date="2020-07" db="EMBL/GenBank/DDBJ databases">
        <title>Sequencing the genomes of 1000 actinobacteria strains.</title>
        <authorList>
            <person name="Klenk H.-P."/>
        </authorList>
    </citation>
    <scope>NUCLEOTIDE SEQUENCE [LARGE SCALE GENOMIC DNA]</scope>
    <source>
        <strain evidence="6 7">DSM 26341</strain>
    </source>
</reference>
<dbReference type="PANTHER" id="PTHR43630">
    <property type="entry name" value="POLY-BETA-1,6-N-ACETYL-D-GLUCOSAMINE SYNTHASE"/>
    <property type="match status" value="1"/>
</dbReference>
<sequence>MIGLESSGSRVMAVIPAHNEQESLPGTLRSLAAQIYPVSPVVVPDNCTDDTAAVARHHGAAVMPTSGNTFKKAGALNQTIARLLPALNDDDFVLAIDADTSIVDTFVAEAVELMHRDSGVGAVGGVFVGEPPTNLLELAQSNEYVRYARQIDRTGRTMVLSGTASIIRVTALRQVAAARGDRLPGEHGDFYDRDALTEDMEIGLALKTLGWRLESPITCTCTTELMPTVSDLRAQRIRWYRGALENLVRYGLTRVTVRYWGQQLMLILGMMMIGLFLTLTTVDAVTGILRFSPIWTSICGIFVVERVVTAWKNGRKGRLLAACLVPELCYDLILQSSLIAAVAAAVRKKKAVWHHPTDKEKGTHHVWTTSIDRRSHEPGDDRIHGGAYVPRRLGLVDCRNRDHQHHAGHAAAQGSLTSLIERREQASRHHTNMRSPPH</sequence>
<keyword evidence="4" id="KW-1133">Transmembrane helix</keyword>